<dbReference type="RefSeq" id="WP_318799070.1">
    <property type="nucleotide sequence ID" value="NZ_JARUJP010000029.1"/>
</dbReference>
<organism evidence="4 5">
    <name type="scientific">Clostridium tanneri</name>
    <dbReference type="NCBI Taxonomy" id="3037988"/>
    <lineage>
        <taxon>Bacteria</taxon>
        <taxon>Bacillati</taxon>
        <taxon>Bacillota</taxon>
        <taxon>Clostridia</taxon>
        <taxon>Eubacteriales</taxon>
        <taxon>Clostridiaceae</taxon>
        <taxon>Clostridium</taxon>
    </lineage>
</organism>
<proteinExistence type="predicted"/>
<dbReference type="Gene3D" id="3.40.50.1390">
    <property type="entry name" value="Resolvase, N-terminal catalytic domain"/>
    <property type="match status" value="1"/>
</dbReference>
<dbReference type="InterPro" id="IPR011109">
    <property type="entry name" value="DNA_bind_recombinase_dom"/>
</dbReference>
<gene>
    <name evidence="4" type="ORF">P8V03_16950</name>
</gene>
<dbReference type="Pfam" id="PF00239">
    <property type="entry name" value="Resolvase"/>
    <property type="match status" value="1"/>
</dbReference>
<feature type="domain" description="Resolvase/invertase-type recombinase catalytic" evidence="2">
    <location>
        <begin position="2"/>
        <end position="149"/>
    </location>
</feature>
<dbReference type="EMBL" id="JARUJP010000029">
    <property type="protein sequence ID" value="MDW8802835.1"/>
    <property type="molecule type" value="Genomic_DNA"/>
</dbReference>
<dbReference type="Pfam" id="PF07508">
    <property type="entry name" value="Recombinase"/>
    <property type="match status" value="1"/>
</dbReference>
<accession>A0ABU4JXG8</accession>
<keyword evidence="1" id="KW-0175">Coiled coil</keyword>
<comment type="caution">
    <text evidence="4">The sequence shown here is derived from an EMBL/GenBank/DDBJ whole genome shotgun (WGS) entry which is preliminary data.</text>
</comment>
<dbReference type="PANTHER" id="PTHR30461:SF23">
    <property type="entry name" value="DNA RECOMBINASE-RELATED"/>
    <property type="match status" value="1"/>
</dbReference>
<dbReference type="InterPro" id="IPR036162">
    <property type="entry name" value="Resolvase-like_N_sf"/>
</dbReference>
<evidence type="ECO:0000259" key="2">
    <source>
        <dbReference type="PROSITE" id="PS51736"/>
    </source>
</evidence>
<dbReference type="Pfam" id="PF13408">
    <property type="entry name" value="Zn_ribbon_recom"/>
    <property type="match status" value="1"/>
</dbReference>
<feature type="coiled-coil region" evidence="1">
    <location>
        <begin position="443"/>
        <end position="470"/>
    </location>
</feature>
<dbReference type="PANTHER" id="PTHR30461">
    <property type="entry name" value="DNA-INVERTASE FROM LAMBDOID PROPHAGE"/>
    <property type="match status" value="1"/>
</dbReference>
<sequence>MNVVGYVRLSRDEDKENYASIITQQDIINEFAKSRSWWVERIYIDDNCSGYTFDRPAFMKMKKDLINGKIDVIIAKDLSRLGRHNARTQLFIEEVRELGKRIILPEEGRGYDSDDEDDILGIKTWYNEMYVKDISRKIRSNMNSKQKKGELIMGNFYGYQKTKVNDKFILTVDEEIKPVIKLIFKLYIDGLGYKKICNILDEKGYPTPSEYIKRKHEEKGKVFKNSTTDRWQTHMIQRIIQNDIYIGTLRTKKRHSKLIKGKPDKVPIEEQYVFQDNHEAIISKKDFELAQSINLKRKNTHYRGKAKYIYLFSGFITCGNCGFAVVGKNLKKLPKIQYGYECTTYNKYGLKQCKSHAITEDKLLFFFKEFLKDVTDQYRDYINSIDIKEKKNDINKALVRLQNEFNIANEELKILLNQKIKDIIKESNNEYKKIIEHSYVQLENEKKKRINELSEKISELQRLNINNIENNMESNMQIFSNIINSDKPSRKLLELILEKIIIHDDKSLEFKLLADIDKLTYTNI</sequence>
<feature type="coiled-coil region" evidence="1">
    <location>
        <begin position="384"/>
        <end position="418"/>
    </location>
</feature>
<evidence type="ECO:0000313" key="4">
    <source>
        <dbReference type="EMBL" id="MDW8802835.1"/>
    </source>
</evidence>
<evidence type="ECO:0000256" key="1">
    <source>
        <dbReference type="SAM" id="Coils"/>
    </source>
</evidence>
<reference evidence="4 5" key="1">
    <citation type="submission" date="2023-04" db="EMBL/GenBank/DDBJ databases">
        <title>Clostridium tannerae sp. nov., isolated from the fecal material of an alpaca.</title>
        <authorList>
            <person name="Miller S."/>
            <person name="Hendry M."/>
            <person name="King J."/>
            <person name="Sankaranarayanan K."/>
            <person name="Lawson P.A."/>
        </authorList>
    </citation>
    <scope>NUCLEOTIDE SEQUENCE [LARGE SCALE GENOMIC DNA]</scope>
    <source>
        <strain evidence="4 5">A1-XYC3</strain>
    </source>
</reference>
<dbReference type="PROSITE" id="PS51736">
    <property type="entry name" value="RECOMBINASES_3"/>
    <property type="match status" value="1"/>
</dbReference>
<dbReference type="InterPro" id="IPR006119">
    <property type="entry name" value="Resolv_N"/>
</dbReference>
<protein>
    <submittedName>
        <fullName evidence="4">Recombinase family protein</fullName>
    </submittedName>
</protein>
<feature type="domain" description="Recombinase" evidence="3">
    <location>
        <begin position="156"/>
        <end position="300"/>
    </location>
</feature>
<dbReference type="Gene3D" id="3.90.1750.20">
    <property type="entry name" value="Putative Large Serine Recombinase, Chain B, Domain 2"/>
    <property type="match status" value="1"/>
</dbReference>
<dbReference type="InterPro" id="IPR025827">
    <property type="entry name" value="Zn_ribbon_recom_dom"/>
</dbReference>
<dbReference type="InterPro" id="IPR038109">
    <property type="entry name" value="DNA_bind_recomb_sf"/>
</dbReference>
<dbReference type="InterPro" id="IPR050639">
    <property type="entry name" value="SSR_resolvase"/>
</dbReference>
<dbReference type="Proteomes" id="UP001281656">
    <property type="component" value="Unassembled WGS sequence"/>
</dbReference>
<dbReference type="SUPFAM" id="SSF53041">
    <property type="entry name" value="Resolvase-like"/>
    <property type="match status" value="1"/>
</dbReference>
<evidence type="ECO:0000313" key="5">
    <source>
        <dbReference type="Proteomes" id="UP001281656"/>
    </source>
</evidence>
<dbReference type="SMART" id="SM00857">
    <property type="entry name" value="Resolvase"/>
    <property type="match status" value="1"/>
</dbReference>
<name>A0ABU4JXG8_9CLOT</name>
<dbReference type="PROSITE" id="PS51737">
    <property type="entry name" value="RECOMBINASE_DNA_BIND"/>
    <property type="match status" value="1"/>
</dbReference>
<keyword evidence="5" id="KW-1185">Reference proteome</keyword>
<evidence type="ECO:0000259" key="3">
    <source>
        <dbReference type="PROSITE" id="PS51737"/>
    </source>
</evidence>